<keyword evidence="2" id="KW-1133">Transmembrane helix</keyword>
<keyword evidence="2" id="KW-0472">Membrane</keyword>
<dbReference type="SMART" id="SM00409">
    <property type="entry name" value="IG"/>
    <property type="match status" value="5"/>
</dbReference>
<evidence type="ECO:0000256" key="3">
    <source>
        <dbReference type="SAM" id="SignalP"/>
    </source>
</evidence>
<dbReference type="SUPFAM" id="SSF48726">
    <property type="entry name" value="Immunoglobulin"/>
    <property type="match status" value="5"/>
</dbReference>
<feature type="domain" description="Immunoglobulin C1-set" evidence="4">
    <location>
        <begin position="524"/>
        <end position="598"/>
    </location>
</feature>
<feature type="domain" description="Immunoglobulin C1-set" evidence="4">
    <location>
        <begin position="420"/>
        <end position="493"/>
    </location>
</feature>
<dbReference type="InterPro" id="IPR003597">
    <property type="entry name" value="Ig_C1-set"/>
</dbReference>
<feature type="domain" description="Immunoglobulin" evidence="5">
    <location>
        <begin position="22"/>
        <end position="128"/>
    </location>
</feature>
<proteinExistence type="predicted"/>
<dbReference type="InterPro" id="IPR003006">
    <property type="entry name" value="Ig/MHC_CS"/>
</dbReference>
<keyword evidence="3" id="KW-0732">Signal</keyword>
<dbReference type="PANTHER" id="PTHR23411">
    <property type="entry name" value="TAPASIN"/>
    <property type="match status" value="1"/>
</dbReference>
<feature type="domain" description="Immunoglobulin C1-set" evidence="4">
    <location>
        <begin position="147"/>
        <end position="228"/>
    </location>
</feature>
<dbReference type="Pfam" id="PF07654">
    <property type="entry name" value="C1-set"/>
    <property type="match status" value="3"/>
</dbReference>
<organism evidence="6 7">
    <name type="scientific">Podarcis lilfordi</name>
    <name type="common">Lilford's wall lizard</name>
    <dbReference type="NCBI Taxonomy" id="74358"/>
    <lineage>
        <taxon>Eukaryota</taxon>
        <taxon>Metazoa</taxon>
        <taxon>Chordata</taxon>
        <taxon>Craniata</taxon>
        <taxon>Vertebrata</taxon>
        <taxon>Euteleostomi</taxon>
        <taxon>Lepidosauria</taxon>
        <taxon>Squamata</taxon>
        <taxon>Bifurcata</taxon>
        <taxon>Unidentata</taxon>
        <taxon>Episquamata</taxon>
        <taxon>Laterata</taxon>
        <taxon>Lacertibaenia</taxon>
        <taxon>Lacertidae</taxon>
        <taxon>Podarcis</taxon>
    </lineage>
</organism>
<dbReference type="CDD" id="cd00098">
    <property type="entry name" value="IgC1"/>
    <property type="match status" value="4"/>
</dbReference>
<evidence type="ECO:0000256" key="2">
    <source>
        <dbReference type="SAM" id="Phobius"/>
    </source>
</evidence>
<feature type="chain" id="PRO_5041455029" evidence="3">
    <location>
        <begin position="16"/>
        <end position="609"/>
    </location>
</feature>
<dbReference type="AlphaFoldDB" id="A0AA35KJV2"/>
<feature type="domain" description="Immunoglobulin" evidence="5">
    <location>
        <begin position="137"/>
        <end position="238"/>
    </location>
</feature>
<dbReference type="InterPro" id="IPR013783">
    <property type="entry name" value="Ig-like_fold"/>
</dbReference>
<evidence type="ECO:0000313" key="6">
    <source>
        <dbReference type="EMBL" id="CAI5778218.1"/>
    </source>
</evidence>
<feature type="transmembrane region" description="Helical" evidence="2">
    <location>
        <begin position="249"/>
        <end position="272"/>
    </location>
</feature>
<protein>
    <submittedName>
        <fullName evidence="6">Tyrosinenon1-likereceptorprotein phosphatase non-receptor type substrate 1-like</fullName>
    </submittedName>
</protein>
<keyword evidence="7" id="KW-1185">Reference proteome</keyword>
<feature type="domain" description="Immunoglobulin" evidence="5">
    <location>
        <begin position="410"/>
        <end position="503"/>
    </location>
</feature>
<dbReference type="EMBL" id="OX395131">
    <property type="protein sequence ID" value="CAI5778218.1"/>
    <property type="molecule type" value="Genomic_DNA"/>
</dbReference>
<feature type="domain" description="Immunoglobulin" evidence="5">
    <location>
        <begin position="287"/>
        <end position="400"/>
    </location>
</feature>
<reference evidence="6" key="1">
    <citation type="submission" date="2022-12" db="EMBL/GenBank/DDBJ databases">
        <authorList>
            <person name="Alioto T."/>
            <person name="Alioto T."/>
            <person name="Gomez Garrido J."/>
        </authorList>
    </citation>
    <scope>NUCLEOTIDE SEQUENCE</scope>
</reference>
<evidence type="ECO:0000256" key="1">
    <source>
        <dbReference type="ARBA" id="ARBA00023319"/>
    </source>
</evidence>
<dbReference type="Pfam" id="PF07686">
    <property type="entry name" value="V-set"/>
    <property type="match status" value="1"/>
</dbReference>
<evidence type="ECO:0000313" key="7">
    <source>
        <dbReference type="Proteomes" id="UP001178461"/>
    </source>
</evidence>
<gene>
    <name evidence="6" type="ORF">PODLI_1B019577</name>
</gene>
<dbReference type="InterPro" id="IPR050380">
    <property type="entry name" value="Immune_Resp_Modulators"/>
</dbReference>
<name>A0AA35KJV2_9SAUR</name>
<dbReference type="InterPro" id="IPR036179">
    <property type="entry name" value="Ig-like_dom_sf"/>
</dbReference>
<dbReference type="Gene3D" id="2.60.40.10">
    <property type="entry name" value="Immunoglobulins"/>
    <property type="match status" value="5"/>
</dbReference>
<sequence length="609" mass="67615">MELPFFLSYLMAAAALEVKTSPSPVVGLVHNPVVLHCNFTVQESVRKEDMALKWAVKTVSGEERAVFLFDGNHTAGYRHGPLVNVELLPHGIASLTLSDVTLRDEGIYTCTVLVTPQYGNGKIQLKVRAQPAVLLSPQSLLAAAEGEKTFTCNVHDFYPQAINISWMVRKQGSLRETPLSSDICTGAPSSRGRDGLFAVLSRVTQMVSEADNGSLYICEVQHESLGKPLRRNTTLLVTIPKSYHRDTGFIVGVATSCIILTGLCSIFLTIFYQTRLAKAEPQVSSIIQPDLIPINEKIRLMCNINGFRPKTIQVKWYRRNPHRMVLASDHAKEDAALCEAGEDVTGMAKQPLEANGRFYSISSCLSYTPTIKDDRAEFECNIQHSTLKNPIRRTTIIHVTARPASHYIFSSPQVPIQGDKLILICVVEKFYPKDITLDWFRNGQPVEEVTQFGPFPCESDFYSIWSQTEFILTRDDEGAIYTCRIKHSSFGNVEELSYEINLQGTPPEVLWITPDPTVPVAGEELRLSCRINNFSPSVIRVNWFQDGKPLHVGVCHSVSVVGANGLHSMWSLLRVTPAQGAGNTVFTCKVEHDALSGCVERVYTLQMPG</sequence>
<dbReference type="InterPro" id="IPR013106">
    <property type="entry name" value="Ig_V-set"/>
</dbReference>
<feature type="domain" description="Immunoglobulin C1-set" evidence="4">
    <location>
        <begin position="297"/>
        <end position="390"/>
    </location>
</feature>
<evidence type="ECO:0000259" key="5">
    <source>
        <dbReference type="SMART" id="SM00409"/>
    </source>
</evidence>
<feature type="signal peptide" evidence="3">
    <location>
        <begin position="1"/>
        <end position="15"/>
    </location>
</feature>
<dbReference type="Proteomes" id="UP001178461">
    <property type="component" value="Chromosome 6"/>
</dbReference>
<accession>A0AA35KJV2</accession>
<evidence type="ECO:0000259" key="4">
    <source>
        <dbReference type="SMART" id="SM00407"/>
    </source>
</evidence>
<feature type="domain" description="Immunoglobulin" evidence="5">
    <location>
        <begin position="514"/>
        <end position="608"/>
    </location>
</feature>
<dbReference type="InterPro" id="IPR003599">
    <property type="entry name" value="Ig_sub"/>
</dbReference>
<dbReference type="SMART" id="SM00407">
    <property type="entry name" value="IGc1"/>
    <property type="match status" value="4"/>
</dbReference>
<keyword evidence="1" id="KW-0393">Immunoglobulin domain</keyword>
<keyword evidence="2" id="KW-0812">Transmembrane</keyword>
<dbReference type="PROSITE" id="PS00290">
    <property type="entry name" value="IG_MHC"/>
    <property type="match status" value="2"/>
</dbReference>